<accession>A0AAE1YS37</accession>
<evidence type="ECO:0000313" key="3">
    <source>
        <dbReference type="Proteomes" id="UP001293254"/>
    </source>
</evidence>
<dbReference type="Proteomes" id="UP001293254">
    <property type="component" value="Unassembled WGS sequence"/>
</dbReference>
<sequence length="129" mass="14467">MCKAVNKGDIESLSGRSMESLGHLLLSQVVMVFFLAQDSRHYGGYDRETKMRANLEAALSRLKGARAQVEDLKKRVSEGESKFQEDVTVLRSQIEEKDQNLAMQAIEMESLCTTSLQSYTKGSGRRFVS</sequence>
<reference evidence="2" key="1">
    <citation type="submission" date="2020-06" db="EMBL/GenBank/DDBJ databases">
        <authorList>
            <person name="Li T."/>
            <person name="Hu X."/>
            <person name="Zhang T."/>
            <person name="Song X."/>
            <person name="Zhang H."/>
            <person name="Dai N."/>
            <person name="Sheng W."/>
            <person name="Hou X."/>
            <person name="Wei L."/>
        </authorList>
    </citation>
    <scope>NUCLEOTIDE SEQUENCE</scope>
    <source>
        <strain evidence="2">3651</strain>
        <tissue evidence="2">Leaf</tissue>
    </source>
</reference>
<organism evidence="2 3">
    <name type="scientific">Sesamum alatum</name>
    <dbReference type="NCBI Taxonomy" id="300844"/>
    <lineage>
        <taxon>Eukaryota</taxon>
        <taxon>Viridiplantae</taxon>
        <taxon>Streptophyta</taxon>
        <taxon>Embryophyta</taxon>
        <taxon>Tracheophyta</taxon>
        <taxon>Spermatophyta</taxon>
        <taxon>Magnoliopsida</taxon>
        <taxon>eudicotyledons</taxon>
        <taxon>Gunneridae</taxon>
        <taxon>Pentapetalae</taxon>
        <taxon>asterids</taxon>
        <taxon>lamiids</taxon>
        <taxon>Lamiales</taxon>
        <taxon>Pedaliaceae</taxon>
        <taxon>Sesamum</taxon>
    </lineage>
</organism>
<dbReference type="EMBL" id="JACGWO010000002">
    <property type="protein sequence ID" value="KAK4435234.1"/>
    <property type="molecule type" value="Genomic_DNA"/>
</dbReference>
<keyword evidence="1" id="KW-0175">Coiled coil</keyword>
<dbReference type="AlphaFoldDB" id="A0AAE1YS37"/>
<keyword evidence="3" id="KW-1185">Reference proteome</keyword>
<name>A0AAE1YS37_9LAMI</name>
<feature type="coiled-coil region" evidence="1">
    <location>
        <begin position="52"/>
        <end position="82"/>
    </location>
</feature>
<comment type="caution">
    <text evidence="2">The sequence shown here is derived from an EMBL/GenBank/DDBJ whole genome shotgun (WGS) entry which is preliminary data.</text>
</comment>
<evidence type="ECO:0000256" key="1">
    <source>
        <dbReference type="SAM" id="Coils"/>
    </source>
</evidence>
<reference evidence="2" key="2">
    <citation type="journal article" date="2024" name="Plant">
        <title>Genomic evolution and insights into agronomic trait innovations of Sesamum species.</title>
        <authorList>
            <person name="Miao H."/>
            <person name="Wang L."/>
            <person name="Qu L."/>
            <person name="Liu H."/>
            <person name="Sun Y."/>
            <person name="Le M."/>
            <person name="Wang Q."/>
            <person name="Wei S."/>
            <person name="Zheng Y."/>
            <person name="Lin W."/>
            <person name="Duan Y."/>
            <person name="Cao H."/>
            <person name="Xiong S."/>
            <person name="Wang X."/>
            <person name="Wei L."/>
            <person name="Li C."/>
            <person name="Ma Q."/>
            <person name="Ju M."/>
            <person name="Zhao R."/>
            <person name="Li G."/>
            <person name="Mu C."/>
            <person name="Tian Q."/>
            <person name="Mei H."/>
            <person name="Zhang T."/>
            <person name="Gao T."/>
            <person name="Zhang H."/>
        </authorList>
    </citation>
    <scope>NUCLEOTIDE SEQUENCE</scope>
    <source>
        <strain evidence="2">3651</strain>
    </source>
</reference>
<proteinExistence type="predicted"/>
<protein>
    <submittedName>
        <fullName evidence="2">Uncharacterized protein</fullName>
    </submittedName>
</protein>
<evidence type="ECO:0000313" key="2">
    <source>
        <dbReference type="EMBL" id="KAK4435234.1"/>
    </source>
</evidence>
<gene>
    <name evidence="2" type="ORF">Salat_0686700</name>
</gene>